<dbReference type="AlphaFoldDB" id="A0A517SEH6"/>
<evidence type="ECO:0000313" key="7">
    <source>
        <dbReference type="Proteomes" id="UP000315700"/>
    </source>
</evidence>
<dbReference type="Pfam" id="PF03958">
    <property type="entry name" value="Secretin_N"/>
    <property type="match status" value="1"/>
</dbReference>
<dbReference type="Gene3D" id="3.30.1370.120">
    <property type="match status" value="4"/>
</dbReference>
<dbReference type="InParanoid" id="A0A517SEH6"/>
<keyword evidence="2" id="KW-0732">Signal</keyword>
<feature type="compositionally biased region" description="Low complexity" evidence="4">
    <location>
        <begin position="836"/>
        <end position="847"/>
    </location>
</feature>
<feature type="compositionally biased region" description="Low complexity" evidence="4">
    <location>
        <begin position="1163"/>
        <end position="1175"/>
    </location>
</feature>
<evidence type="ECO:0000313" key="6">
    <source>
        <dbReference type="EMBL" id="QDT54530.1"/>
    </source>
</evidence>
<keyword evidence="7" id="KW-1185">Reference proteome</keyword>
<protein>
    <submittedName>
        <fullName evidence="6">Bacterial type II/III secretion system short domain protein</fullName>
    </submittedName>
</protein>
<feature type="region of interest" description="Disordered" evidence="4">
    <location>
        <begin position="1049"/>
        <end position="1073"/>
    </location>
</feature>
<dbReference type="InterPro" id="IPR050810">
    <property type="entry name" value="Bact_Secretion_Sys_Channel"/>
</dbReference>
<evidence type="ECO:0000256" key="3">
    <source>
        <dbReference type="ARBA" id="ARBA00023136"/>
    </source>
</evidence>
<feature type="compositionally biased region" description="Low complexity" evidence="4">
    <location>
        <begin position="1193"/>
        <end position="1223"/>
    </location>
</feature>
<dbReference type="GO" id="GO:0016020">
    <property type="term" value="C:membrane"/>
    <property type="evidence" value="ECO:0007669"/>
    <property type="project" value="UniProtKB-SubCell"/>
</dbReference>
<gene>
    <name evidence="6" type="ORF">Pan44_25630</name>
</gene>
<dbReference type="PANTHER" id="PTHR30332">
    <property type="entry name" value="PROBABLE GENERAL SECRETION PATHWAY PROTEIN D"/>
    <property type="match status" value="1"/>
</dbReference>
<feature type="region of interest" description="Disordered" evidence="4">
    <location>
        <begin position="718"/>
        <end position="738"/>
    </location>
</feature>
<proteinExistence type="predicted"/>
<name>A0A517SEH6_9PLAN</name>
<dbReference type="InterPro" id="IPR038591">
    <property type="entry name" value="NolW-like_sf"/>
</dbReference>
<feature type="compositionally biased region" description="Polar residues" evidence="4">
    <location>
        <begin position="535"/>
        <end position="547"/>
    </location>
</feature>
<feature type="compositionally biased region" description="Basic and acidic residues" evidence="4">
    <location>
        <begin position="782"/>
        <end position="794"/>
    </location>
</feature>
<feature type="compositionally biased region" description="Polar residues" evidence="4">
    <location>
        <begin position="725"/>
        <end position="737"/>
    </location>
</feature>
<evidence type="ECO:0000259" key="5">
    <source>
        <dbReference type="Pfam" id="PF03958"/>
    </source>
</evidence>
<dbReference type="GO" id="GO:0009306">
    <property type="term" value="P:protein secretion"/>
    <property type="evidence" value="ECO:0007669"/>
    <property type="project" value="TreeGrafter"/>
</dbReference>
<evidence type="ECO:0000256" key="4">
    <source>
        <dbReference type="SAM" id="MobiDB-lite"/>
    </source>
</evidence>
<dbReference type="RefSeq" id="WP_197454046.1">
    <property type="nucleotide sequence ID" value="NZ_CP036271.1"/>
</dbReference>
<feature type="region of interest" description="Disordered" evidence="4">
    <location>
        <begin position="498"/>
        <end position="547"/>
    </location>
</feature>
<feature type="domain" description="NolW-like" evidence="5">
    <location>
        <begin position="909"/>
        <end position="1004"/>
    </location>
</feature>
<accession>A0A517SEH6</accession>
<evidence type="ECO:0000256" key="2">
    <source>
        <dbReference type="ARBA" id="ARBA00022729"/>
    </source>
</evidence>
<feature type="region of interest" description="Disordered" evidence="4">
    <location>
        <begin position="752"/>
        <end position="865"/>
    </location>
</feature>
<dbReference type="EMBL" id="CP036271">
    <property type="protein sequence ID" value="QDT54530.1"/>
    <property type="molecule type" value="Genomic_DNA"/>
</dbReference>
<dbReference type="KEGG" id="ccos:Pan44_25630"/>
<dbReference type="InterPro" id="IPR005644">
    <property type="entry name" value="NolW-like"/>
</dbReference>
<reference evidence="6 7" key="1">
    <citation type="submission" date="2019-02" db="EMBL/GenBank/DDBJ databases">
        <title>Deep-cultivation of Planctomycetes and their phenomic and genomic characterization uncovers novel biology.</title>
        <authorList>
            <person name="Wiegand S."/>
            <person name="Jogler M."/>
            <person name="Boedeker C."/>
            <person name="Pinto D."/>
            <person name="Vollmers J."/>
            <person name="Rivas-Marin E."/>
            <person name="Kohn T."/>
            <person name="Peeters S.H."/>
            <person name="Heuer A."/>
            <person name="Rast P."/>
            <person name="Oberbeckmann S."/>
            <person name="Bunk B."/>
            <person name="Jeske O."/>
            <person name="Meyerdierks A."/>
            <person name="Storesund J.E."/>
            <person name="Kallscheuer N."/>
            <person name="Luecker S."/>
            <person name="Lage O.M."/>
            <person name="Pohl T."/>
            <person name="Merkel B.J."/>
            <person name="Hornburger P."/>
            <person name="Mueller R.-W."/>
            <person name="Bruemmer F."/>
            <person name="Labrenz M."/>
            <person name="Spormann A.M."/>
            <person name="Op den Camp H."/>
            <person name="Overmann J."/>
            <person name="Amann R."/>
            <person name="Jetten M.S.M."/>
            <person name="Mascher T."/>
            <person name="Medema M.H."/>
            <person name="Devos D.P."/>
            <person name="Kaster A.-K."/>
            <person name="Ovreas L."/>
            <person name="Rohde M."/>
            <person name="Galperin M.Y."/>
            <person name="Jogler C."/>
        </authorList>
    </citation>
    <scope>NUCLEOTIDE SEQUENCE [LARGE SCALE GENOMIC DNA]</scope>
    <source>
        <strain evidence="6 7">Pan44</strain>
    </source>
</reference>
<sequence>MSLRSISDLLGNRRSRPLIALALTTALAGGSLVFGQDERDRGGDRGGFRGFGGFSGGPPGGGSFRGGRGDGALGQLTSENARLEVGITPDQQAQIDKLNEDRRAASDQMRTQFDFRNTPEDQRAAMFEEMRKAMEKQQADSEAKLKTILKPEQFTRLQQISLHRSGPSALLRDELAAEFKLTDDQKAQLQKAQEESRDRFREMFGRGTSSEDRDRIRAEIEAKYLAVLTPAQQQQWRDKIGPAPKELGEASRAPVPFLGGPGGTPVGPPRAPRPEAPVVGPVALSFDRSSSGETPVEEQKPFSFRFNGAPWDDVLELFAKKAGLTLDIHDTPPGTFTYFDNKQYTPTEALDVINRHLQDRGFILIRRDNSLVSYNFEATPISPNLIPNVTVDELQDRGEHELLSLVLPIQVGNVEQVAKDLELLKGPQGSVKAITSTNTIVVTDLGTNLRRIANMVKDITPPSDNGLIFKSYRLQYIAAEDAEQVISNQLGVAQAVPNVSSSSSDRRGGFGFPPFGGFDRGRDDRGSSSSSQQRTTTATPTPSAKVQADTRLNNLFVTATPAQHKVVELVLLELDVDDGTGRKAVPSGSNKKYLDVYHLKSADVRDVARSLEAIMGTGIVVNEDGDTDMIHIMATAKQHEQVRQHISLMDGLGGQQEVAVIPLAKMDPTSAMQSLRAVFTRDGSSAPTIEPDTYGRQLIVRATPEQMIQIRKVLEGLGEDGTGRRPSQSGTLRSFNLQGRDVDSIMQMTQQMWGPTGRSRIRIVTPQSRGAVNGIRVPSQRQEPEPTSSEREEPSAVPTRRSTTPGGRASYEGRPGSNVARMMADMAARESQSLTSAPAAPDDASAPEQGGEQAKSPEAAAPSEESPITITQIGDQLILQSKDEAALNRLEDILQQSLEYVPPNDKPTIFILQSADPVETANMLVAMFPELSLNSAGTTSSSGAMSSVFSGVQSFGSDLWSASGMSSMGSGRFQVIPNSRLNALFVYGPPHKVAEVEEMIEVLDATDWPESGRSRRPRMIELEHADVNEVYTIVKDVYADYLESESSRQNQNPLAALAGGGRGGNNREATPPRMTLGIERNSSKLIVSASDELFNQVLALVESLDSAALDAQRTVRVVQIKNADATTLQNTLQQIVPKVTPANTSRSNSGAPSGGGDRGGDRGSSNGSNGSSGSSDDARRQQMMQMFGGGSGSPFSSRGGFSPFGGSPFGGSSSRGGFSPFGGRSFGGDRGRGR</sequence>
<feature type="region of interest" description="Disordered" evidence="4">
    <location>
        <begin position="1136"/>
        <end position="1234"/>
    </location>
</feature>
<keyword evidence="3" id="KW-0472">Membrane</keyword>
<dbReference type="Proteomes" id="UP000315700">
    <property type="component" value="Chromosome"/>
</dbReference>
<feature type="compositionally biased region" description="Low complexity" evidence="4">
    <location>
        <begin position="856"/>
        <end position="865"/>
    </location>
</feature>
<evidence type="ECO:0000256" key="1">
    <source>
        <dbReference type="ARBA" id="ARBA00004370"/>
    </source>
</evidence>
<dbReference type="GO" id="GO:0015627">
    <property type="term" value="C:type II protein secretion system complex"/>
    <property type="evidence" value="ECO:0007669"/>
    <property type="project" value="TreeGrafter"/>
</dbReference>
<dbReference type="PANTHER" id="PTHR30332:SF24">
    <property type="entry name" value="SECRETIN GSPD-RELATED"/>
    <property type="match status" value="1"/>
</dbReference>
<organism evidence="6 7">
    <name type="scientific">Caulifigura coniformis</name>
    <dbReference type="NCBI Taxonomy" id="2527983"/>
    <lineage>
        <taxon>Bacteria</taxon>
        <taxon>Pseudomonadati</taxon>
        <taxon>Planctomycetota</taxon>
        <taxon>Planctomycetia</taxon>
        <taxon>Planctomycetales</taxon>
        <taxon>Planctomycetaceae</taxon>
        <taxon>Caulifigura</taxon>
    </lineage>
</organism>
<comment type="subcellular location">
    <subcellularLocation>
        <location evidence="1">Membrane</location>
    </subcellularLocation>
</comment>